<keyword evidence="5" id="KW-1185">Reference proteome</keyword>
<dbReference type="OrthoDB" id="1099063at2759"/>
<dbReference type="Pfam" id="PF00076">
    <property type="entry name" value="RRM_1"/>
    <property type="match status" value="1"/>
</dbReference>
<dbReference type="PANTHER" id="PTHR23003:SF51">
    <property type="entry name" value="SERINE-ARGININE PROTEIN 55"/>
    <property type="match status" value="1"/>
</dbReference>
<dbReference type="InterPro" id="IPR000504">
    <property type="entry name" value="RRM_dom"/>
</dbReference>
<dbReference type="AlphaFoldDB" id="A0A9P6RB56"/>
<dbReference type="PROSITE" id="PS50102">
    <property type="entry name" value="RRM"/>
    <property type="match status" value="1"/>
</dbReference>
<evidence type="ECO:0000313" key="4">
    <source>
        <dbReference type="EMBL" id="KAG0316363.1"/>
    </source>
</evidence>
<organism evidence="4 5">
    <name type="scientific">Dissophora globulifera</name>
    <dbReference type="NCBI Taxonomy" id="979702"/>
    <lineage>
        <taxon>Eukaryota</taxon>
        <taxon>Fungi</taxon>
        <taxon>Fungi incertae sedis</taxon>
        <taxon>Mucoromycota</taxon>
        <taxon>Mortierellomycotina</taxon>
        <taxon>Mortierellomycetes</taxon>
        <taxon>Mortierellales</taxon>
        <taxon>Mortierellaceae</taxon>
        <taxon>Dissophora</taxon>
    </lineage>
</organism>
<dbReference type="PANTHER" id="PTHR23003">
    <property type="entry name" value="RNA RECOGNITION MOTIF RRM DOMAIN CONTAINING PROTEIN"/>
    <property type="match status" value="1"/>
</dbReference>
<accession>A0A9P6RB56</accession>
<protein>
    <recommendedName>
        <fullName evidence="3">RRM domain-containing protein</fullName>
    </recommendedName>
</protein>
<dbReference type="Proteomes" id="UP000738325">
    <property type="component" value="Unassembled WGS sequence"/>
</dbReference>
<dbReference type="InterPro" id="IPR050374">
    <property type="entry name" value="RRT5_SRSF_SR"/>
</dbReference>
<evidence type="ECO:0000256" key="2">
    <source>
        <dbReference type="PROSITE-ProRule" id="PRU00176"/>
    </source>
</evidence>
<dbReference type="SUPFAM" id="SSF54928">
    <property type="entry name" value="RNA-binding domain, RBD"/>
    <property type="match status" value="1"/>
</dbReference>
<evidence type="ECO:0000313" key="5">
    <source>
        <dbReference type="Proteomes" id="UP000738325"/>
    </source>
</evidence>
<feature type="domain" description="RRM" evidence="3">
    <location>
        <begin position="3"/>
        <end position="73"/>
    </location>
</feature>
<dbReference type="SMART" id="SM00360">
    <property type="entry name" value="RRM"/>
    <property type="match status" value="1"/>
</dbReference>
<dbReference type="Gene3D" id="3.30.70.330">
    <property type="match status" value="2"/>
</dbReference>
<evidence type="ECO:0000259" key="3">
    <source>
        <dbReference type="PROSITE" id="PS50102"/>
    </source>
</evidence>
<dbReference type="GO" id="GO:0005634">
    <property type="term" value="C:nucleus"/>
    <property type="evidence" value="ECO:0007669"/>
    <property type="project" value="TreeGrafter"/>
</dbReference>
<dbReference type="EMBL" id="JAAAIP010000485">
    <property type="protein sequence ID" value="KAG0316363.1"/>
    <property type="molecule type" value="Genomic_DNA"/>
</dbReference>
<name>A0A9P6RB56_9FUNG</name>
<reference evidence="4" key="1">
    <citation type="journal article" date="2020" name="Fungal Divers.">
        <title>Resolving the Mortierellaceae phylogeny through synthesis of multi-gene phylogenetics and phylogenomics.</title>
        <authorList>
            <person name="Vandepol N."/>
            <person name="Liber J."/>
            <person name="Desiro A."/>
            <person name="Na H."/>
            <person name="Kennedy M."/>
            <person name="Barry K."/>
            <person name="Grigoriev I.V."/>
            <person name="Miller A.N."/>
            <person name="O'Donnell K."/>
            <person name="Stajich J.E."/>
            <person name="Bonito G."/>
        </authorList>
    </citation>
    <scope>NUCLEOTIDE SEQUENCE</scope>
    <source>
        <strain evidence="4">REB-010B</strain>
    </source>
</reference>
<dbReference type="GO" id="GO:0003729">
    <property type="term" value="F:mRNA binding"/>
    <property type="evidence" value="ECO:0007669"/>
    <property type="project" value="TreeGrafter"/>
</dbReference>
<keyword evidence="1 2" id="KW-0694">RNA-binding</keyword>
<sequence>MTTRVYLGHLARDASDRDVEGLFKNYGRIREVTLKNGFGFVEFADAKDADDAVFDFHGKEFMGERLVVELARGDRRRDERRDDREDRRFAPPERTEFRLIVENLAHGVSWQDIKDLMRKAGEVTFADLSKERDDEG</sequence>
<evidence type="ECO:0000256" key="1">
    <source>
        <dbReference type="ARBA" id="ARBA00022884"/>
    </source>
</evidence>
<gene>
    <name evidence="4" type="ORF">BGZ99_006932</name>
</gene>
<comment type="caution">
    <text evidence="4">The sequence shown here is derived from an EMBL/GenBank/DDBJ whole genome shotgun (WGS) entry which is preliminary data.</text>
</comment>
<dbReference type="InterPro" id="IPR035979">
    <property type="entry name" value="RBD_domain_sf"/>
</dbReference>
<dbReference type="GO" id="GO:0005737">
    <property type="term" value="C:cytoplasm"/>
    <property type="evidence" value="ECO:0007669"/>
    <property type="project" value="TreeGrafter"/>
</dbReference>
<proteinExistence type="predicted"/>
<dbReference type="InterPro" id="IPR012677">
    <property type="entry name" value="Nucleotide-bd_a/b_plait_sf"/>
</dbReference>